<dbReference type="RefSeq" id="WP_085487306.1">
    <property type="nucleotide sequence ID" value="NZ_FXAY01000005.1"/>
</dbReference>
<dbReference type="Proteomes" id="UP000193244">
    <property type="component" value="Unassembled WGS sequence"/>
</dbReference>
<name>A0A1X7KSX1_9MICO</name>
<gene>
    <name evidence="1" type="ORF">SAMN06296010_2909</name>
</gene>
<evidence type="ECO:0000313" key="1">
    <source>
        <dbReference type="EMBL" id="SMG44695.1"/>
    </source>
</evidence>
<sequence length="131" mass="13893">MVRISFALDGEQHEVAGVLTQPLCDWDGYITVLGGNDSRKSTGVMLTLEKSDDSFVSGWVGADDFAANFQGYGQVVITRDGDESVLSVSDLEGSATVAPRGADPEETFNEAIDGGQRVDASMSFVARCPNP</sequence>
<protein>
    <submittedName>
        <fullName evidence="1">Uncharacterized protein</fullName>
    </submittedName>
</protein>
<proteinExistence type="predicted"/>
<accession>A0A1X7KSX1</accession>
<dbReference type="EMBL" id="FXAY01000005">
    <property type="protein sequence ID" value="SMG44695.1"/>
    <property type="molecule type" value="Genomic_DNA"/>
</dbReference>
<evidence type="ECO:0000313" key="2">
    <source>
        <dbReference type="Proteomes" id="UP000193244"/>
    </source>
</evidence>
<dbReference type="AlphaFoldDB" id="A0A1X7KSX1"/>
<dbReference type="OrthoDB" id="2633250at2"/>
<keyword evidence="2" id="KW-1185">Reference proteome</keyword>
<organism evidence="1 2">
    <name type="scientific">Agreia pratensis</name>
    <dbReference type="NCBI Taxonomy" id="150121"/>
    <lineage>
        <taxon>Bacteria</taxon>
        <taxon>Bacillati</taxon>
        <taxon>Actinomycetota</taxon>
        <taxon>Actinomycetes</taxon>
        <taxon>Micrococcales</taxon>
        <taxon>Microbacteriaceae</taxon>
        <taxon>Agreia</taxon>
    </lineage>
</organism>
<reference evidence="2" key="1">
    <citation type="submission" date="2017-04" db="EMBL/GenBank/DDBJ databases">
        <authorList>
            <person name="Varghese N."/>
            <person name="Submissions S."/>
        </authorList>
    </citation>
    <scope>NUCLEOTIDE SEQUENCE [LARGE SCALE GENOMIC DNA]</scope>
    <source>
        <strain evidence="2">VKM Ac-2510</strain>
    </source>
</reference>